<comment type="subcellular location">
    <subcellularLocation>
        <location evidence="9">Cytoplasm</location>
    </subcellularLocation>
</comment>
<evidence type="ECO:0000256" key="8">
    <source>
        <dbReference type="ARBA" id="ARBA00023204"/>
    </source>
</evidence>
<dbReference type="SMART" id="SM00987">
    <property type="entry name" value="UreE_C"/>
    <property type="match status" value="1"/>
</dbReference>
<dbReference type="FunFam" id="3.40.470.10:FF:000001">
    <property type="entry name" value="Uracil-DNA glycosylase"/>
    <property type="match status" value="1"/>
</dbReference>
<evidence type="ECO:0000313" key="13">
    <source>
        <dbReference type="EMBL" id="GAV19237.1"/>
    </source>
</evidence>
<evidence type="ECO:0000256" key="2">
    <source>
        <dbReference type="ARBA" id="ARBA00002631"/>
    </source>
</evidence>
<sequence length="247" mass="27831">MLLHVKSTPHISASWDRYLAGEFELPYMQELFAFLQSQESARIYPARENWFAAFEQTPFDDVRVVILGQDPYHGPGQAHGLSFSVPFGEKVPPSLRNIYKELNSDLGMGTPEHGCLTSWAKQGVLLLNATLTVEEKTPGSHQNRGWEQFTDAAIEALNTHRQNLVFMLWGKYAQDKGAGIDTSRHLVLEARHPSPFSAYRGFFGCQHFSKTNAYLEAHQQQAIDWRLPDALPNPKAQIGFDFSTPSP</sequence>
<dbReference type="NCBIfam" id="NF003589">
    <property type="entry name" value="PRK05254.1-2"/>
    <property type="match status" value="1"/>
</dbReference>
<keyword evidence="6 9" id="KW-0227">DNA damage</keyword>
<dbReference type="PANTHER" id="PTHR11264:SF0">
    <property type="entry name" value="URACIL-DNA GLYCOSYLASE"/>
    <property type="match status" value="1"/>
</dbReference>
<dbReference type="GO" id="GO:0097510">
    <property type="term" value="P:base-excision repair, AP site formation via deaminated base removal"/>
    <property type="evidence" value="ECO:0007669"/>
    <property type="project" value="TreeGrafter"/>
</dbReference>
<dbReference type="NCBIfam" id="NF003588">
    <property type="entry name" value="PRK05254.1-1"/>
    <property type="match status" value="1"/>
</dbReference>
<dbReference type="STRING" id="1921010.MMIC_P0166"/>
<organism evidence="13 14">
    <name type="scientific">Mariprofundus micogutta</name>
    <dbReference type="NCBI Taxonomy" id="1921010"/>
    <lineage>
        <taxon>Bacteria</taxon>
        <taxon>Pseudomonadati</taxon>
        <taxon>Pseudomonadota</taxon>
        <taxon>Candidatius Mariprofundia</taxon>
        <taxon>Mariprofundales</taxon>
        <taxon>Mariprofundaceae</taxon>
        <taxon>Mariprofundus</taxon>
    </lineage>
</organism>
<keyword evidence="9" id="KW-0963">Cytoplasm</keyword>
<dbReference type="PANTHER" id="PTHR11264">
    <property type="entry name" value="URACIL-DNA GLYCOSYLASE"/>
    <property type="match status" value="1"/>
</dbReference>
<evidence type="ECO:0000256" key="1">
    <source>
        <dbReference type="ARBA" id="ARBA00001400"/>
    </source>
</evidence>
<dbReference type="NCBIfam" id="TIGR00628">
    <property type="entry name" value="ung"/>
    <property type="match status" value="1"/>
</dbReference>
<dbReference type="GO" id="GO:0004844">
    <property type="term" value="F:uracil DNA N-glycosylase activity"/>
    <property type="evidence" value="ECO:0007669"/>
    <property type="project" value="UniProtKB-UniRule"/>
</dbReference>
<keyword evidence="13" id="KW-0326">Glycosidase</keyword>
<comment type="function">
    <text evidence="2 9 11">Excises uracil residues from the DNA which can arise as a result of misincorporation of dUMP residues by DNA polymerase or due to deamination of cytosine.</text>
</comment>
<evidence type="ECO:0000256" key="6">
    <source>
        <dbReference type="ARBA" id="ARBA00022763"/>
    </source>
</evidence>
<dbReference type="CDD" id="cd10027">
    <property type="entry name" value="UDG-F1-like"/>
    <property type="match status" value="1"/>
</dbReference>
<dbReference type="Proteomes" id="UP000231632">
    <property type="component" value="Unassembled WGS sequence"/>
</dbReference>
<dbReference type="Gene3D" id="3.40.470.10">
    <property type="entry name" value="Uracil-DNA glycosylase-like domain"/>
    <property type="match status" value="1"/>
</dbReference>
<dbReference type="SMART" id="SM00986">
    <property type="entry name" value="UDG"/>
    <property type="match status" value="1"/>
</dbReference>
<accession>A0A1L8CJY9</accession>
<dbReference type="NCBIfam" id="NF003591">
    <property type="entry name" value="PRK05254.1-4"/>
    <property type="match status" value="1"/>
</dbReference>
<dbReference type="OrthoDB" id="5291632at2"/>
<evidence type="ECO:0000313" key="14">
    <source>
        <dbReference type="Proteomes" id="UP000231632"/>
    </source>
</evidence>
<dbReference type="PROSITE" id="PS00130">
    <property type="entry name" value="U_DNA_GLYCOSYLASE"/>
    <property type="match status" value="1"/>
</dbReference>
<dbReference type="InterPro" id="IPR005122">
    <property type="entry name" value="Uracil-DNA_glycosylase-like"/>
</dbReference>
<dbReference type="GO" id="GO:0005737">
    <property type="term" value="C:cytoplasm"/>
    <property type="evidence" value="ECO:0007669"/>
    <property type="project" value="UniProtKB-SubCell"/>
</dbReference>
<evidence type="ECO:0000259" key="12">
    <source>
        <dbReference type="SMART" id="SM00986"/>
    </source>
</evidence>
<evidence type="ECO:0000256" key="5">
    <source>
        <dbReference type="ARBA" id="ARBA00018429"/>
    </source>
</evidence>
<evidence type="ECO:0000256" key="9">
    <source>
        <dbReference type="HAMAP-Rule" id="MF_00148"/>
    </source>
</evidence>
<dbReference type="InterPro" id="IPR036895">
    <property type="entry name" value="Uracil-DNA_glycosylase-like_sf"/>
</dbReference>
<keyword evidence="14" id="KW-1185">Reference proteome</keyword>
<evidence type="ECO:0000256" key="11">
    <source>
        <dbReference type="RuleBase" id="RU003780"/>
    </source>
</evidence>
<dbReference type="InterPro" id="IPR018085">
    <property type="entry name" value="Ura-DNA_Glyclase_AS"/>
</dbReference>
<evidence type="ECO:0000256" key="3">
    <source>
        <dbReference type="ARBA" id="ARBA00008184"/>
    </source>
</evidence>
<dbReference type="EMBL" id="BDFD01000001">
    <property type="protein sequence ID" value="GAV19237.1"/>
    <property type="molecule type" value="Genomic_DNA"/>
</dbReference>
<dbReference type="InterPro" id="IPR002043">
    <property type="entry name" value="UDG_fam1"/>
</dbReference>
<evidence type="ECO:0000256" key="4">
    <source>
        <dbReference type="ARBA" id="ARBA00012030"/>
    </source>
</evidence>
<evidence type="ECO:0000256" key="7">
    <source>
        <dbReference type="ARBA" id="ARBA00022801"/>
    </source>
</evidence>
<proteinExistence type="inferred from homology"/>
<protein>
    <recommendedName>
        <fullName evidence="5 9">Uracil-DNA glycosylase</fullName>
        <shortName evidence="9">UDG</shortName>
        <ecNumber evidence="4 9">3.2.2.27</ecNumber>
    </recommendedName>
</protein>
<comment type="catalytic activity">
    <reaction evidence="1 9 11">
        <text>Hydrolyzes single-stranded DNA or mismatched double-stranded DNA and polynucleotides, releasing free uracil.</text>
        <dbReference type="EC" id="3.2.2.27"/>
    </reaction>
</comment>
<dbReference type="AlphaFoldDB" id="A0A1L8CJY9"/>
<dbReference type="NCBIfam" id="NF003592">
    <property type="entry name" value="PRK05254.1-5"/>
    <property type="match status" value="1"/>
</dbReference>
<evidence type="ECO:0000256" key="10">
    <source>
        <dbReference type="PROSITE-ProRule" id="PRU10072"/>
    </source>
</evidence>
<dbReference type="EC" id="3.2.2.27" evidence="4 9"/>
<dbReference type="Pfam" id="PF03167">
    <property type="entry name" value="UDG"/>
    <property type="match status" value="1"/>
</dbReference>
<name>A0A1L8CJY9_9PROT</name>
<feature type="domain" description="Uracil-DNA glycosylase-like" evidence="12">
    <location>
        <begin position="55"/>
        <end position="215"/>
    </location>
</feature>
<feature type="active site" description="Proton acceptor" evidence="9 10">
    <location>
        <position position="70"/>
    </location>
</feature>
<comment type="similarity">
    <text evidence="3 9 11">Belongs to the uracil-DNA glycosylase (UDG) superfamily. UNG family.</text>
</comment>
<dbReference type="SUPFAM" id="SSF52141">
    <property type="entry name" value="Uracil-DNA glycosylase-like"/>
    <property type="match status" value="1"/>
</dbReference>
<gene>
    <name evidence="9" type="primary">ung</name>
    <name evidence="13" type="ORF">MMIC_P0166</name>
</gene>
<dbReference type="HAMAP" id="MF_00148">
    <property type="entry name" value="UDG"/>
    <property type="match status" value="1"/>
</dbReference>
<reference evidence="13 14" key="1">
    <citation type="journal article" date="2017" name="Arch. Microbiol.">
        <title>Mariprofundus micogutta sp. nov., a novel iron-oxidizing zetaproteobacterium isolated from a deep-sea hydrothermal field at the Bayonnaise knoll of the Izu-Ogasawara arc, and a description of Mariprofundales ord. nov. and Zetaproteobacteria classis nov.</title>
        <authorList>
            <person name="Makita H."/>
            <person name="Tanaka E."/>
            <person name="Mitsunobu S."/>
            <person name="Miyazaki M."/>
            <person name="Nunoura T."/>
            <person name="Uematsu K."/>
            <person name="Takaki Y."/>
            <person name="Nishi S."/>
            <person name="Shimamura S."/>
            <person name="Takai K."/>
        </authorList>
    </citation>
    <scope>NUCLEOTIDE SEQUENCE [LARGE SCALE GENOMIC DNA]</scope>
    <source>
        <strain evidence="13 14">ET2</strain>
    </source>
</reference>
<keyword evidence="8 9" id="KW-0234">DNA repair</keyword>
<comment type="caution">
    <text evidence="13">The sequence shown here is derived from an EMBL/GenBank/DDBJ whole genome shotgun (WGS) entry which is preliminary data.</text>
</comment>
<keyword evidence="7 9" id="KW-0378">Hydrolase</keyword>